<dbReference type="Proteomes" id="UP000649753">
    <property type="component" value="Unassembled WGS sequence"/>
</dbReference>
<dbReference type="EMBL" id="JADBEB010000001">
    <property type="protein sequence ID" value="MBE1485812.1"/>
    <property type="molecule type" value="Genomic_DNA"/>
</dbReference>
<protein>
    <recommendedName>
        <fullName evidence="3">Flavin reductase</fullName>
    </recommendedName>
</protein>
<accession>A0A927M0C7</accession>
<dbReference type="AlphaFoldDB" id="A0A927M0C7"/>
<proteinExistence type="predicted"/>
<dbReference type="RefSeq" id="WP_192765943.1">
    <property type="nucleotide sequence ID" value="NZ_JADBEB010000001.1"/>
</dbReference>
<gene>
    <name evidence="1" type="ORF">H4W31_001450</name>
</gene>
<keyword evidence="2" id="KW-1185">Reference proteome</keyword>
<comment type="caution">
    <text evidence="1">The sequence shown here is derived from an EMBL/GenBank/DDBJ whole genome shotgun (WGS) entry which is preliminary data.</text>
</comment>
<evidence type="ECO:0000313" key="1">
    <source>
        <dbReference type="EMBL" id="MBE1485812.1"/>
    </source>
</evidence>
<evidence type="ECO:0000313" key="2">
    <source>
        <dbReference type="Proteomes" id="UP000649753"/>
    </source>
</evidence>
<name>A0A927M0C7_9ACTN</name>
<evidence type="ECO:0008006" key="3">
    <source>
        <dbReference type="Google" id="ProtNLM"/>
    </source>
</evidence>
<sequence>MTAPGAGRAHVAQRPIWLCRACGAEWPCLTARSLLPIDYYADPLALRVHLATLLQDAVEDLRRLNPEPGPDLARMYARFLGWIEPRRRIIRARRLRQLHGI</sequence>
<reference evidence="1" key="1">
    <citation type="submission" date="2020-10" db="EMBL/GenBank/DDBJ databases">
        <title>Sequencing the genomes of 1000 actinobacteria strains.</title>
        <authorList>
            <person name="Klenk H.-P."/>
        </authorList>
    </citation>
    <scope>NUCLEOTIDE SEQUENCE</scope>
    <source>
        <strain evidence="1">DSM 46832</strain>
    </source>
</reference>
<organism evidence="1 2">
    <name type="scientific">Plantactinospora soyae</name>
    <dbReference type="NCBI Taxonomy" id="1544732"/>
    <lineage>
        <taxon>Bacteria</taxon>
        <taxon>Bacillati</taxon>
        <taxon>Actinomycetota</taxon>
        <taxon>Actinomycetes</taxon>
        <taxon>Micromonosporales</taxon>
        <taxon>Micromonosporaceae</taxon>
        <taxon>Plantactinospora</taxon>
    </lineage>
</organism>